<evidence type="ECO:0000313" key="2">
    <source>
        <dbReference type="Proteomes" id="UP000525652"/>
    </source>
</evidence>
<accession>A0A7X1AVQ0</accession>
<dbReference type="Gene3D" id="2.60.40.10">
    <property type="entry name" value="Immunoglobulins"/>
    <property type="match status" value="1"/>
</dbReference>
<keyword evidence="2" id="KW-1185">Reference proteome</keyword>
<name>A0A7X1AVQ0_9BACT</name>
<reference evidence="1 2" key="1">
    <citation type="submission" date="2020-07" db="EMBL/GenBank/DDBJ databases">
        <authorList>
            <person name="Feng X."/>
        </authorList>
    </citation>
    <scope>NUCLEOTIDE SEQUENCE [LARGE SCALE GENOMIC DNA]</scope>
    <source>
        <strain evidence="1 2">JCM14086</strain>
    </source>
</reference>
<dbReference type="InterPro" id="IPR013783">
    <property type="entry name" value="Ig-like_fold"/>
</dbReference>
<dbReference type="EMBL" id="JACHVA010000029">
    <property type="protein sequence ID" value="MBC2600624.1"/>
    <property type="molecule type" value="Genomic_DNA"/>
</dbReference>
<dbReference type="AlphaFoldDB" id="A0A7X1AVQ0"/>
<gene>
    <name evidence="1" type="ORF">H5P30_02395</name>
</gene>
<comment type="caution">
    <text evidence="1">The sequence shown here is derived from an EMBL/GenBank/DDBJ whole genome shotgun (WGS) entry which is preliminary data.</text>
</comment>
<dbReference type="PANTHER" id="PTHR37833">
    <property type="entry name" value="LIPOPROTEIN-RELATED"/>
    <property type="match status" value="1"/>
</dbReference>
<dbReference type="PANTHER" id="PTHR37833:SF1">
    <property type="entry name" value="SIGNAL PEPTIDE PROTEIN"/>
    <property type="match status" value="1"/>
</dbReference>
<organism evidence="1 2">
    <name type="scientific">Puniceicoccus vermicola</name>
    <dbReference type="NCBI Taxonomy" id="388746"/>
    <lineage>
        <taxon>Bacteria</taxon>
        <taxon>Pseudomonadati</taxon>
        <taxon>Verrucomicrobiota</taxon>
        <taxon>Opitutia</taxon>
        <taxon>Puniceicoccales</taxon>
        <taxon>Puniceicoccaceae</taxon>
        <taxon>Puniceicoccus</taxon>
    </lineage>
</organism>
<sequence>MDLDAQPEWEKTQRFETVLKGVPSVDQRFSFVNKGDEPLVIESVKPSCGCVVPEYSQQPIPAGGTGYVKVVFKPGERVGLQRETIRVSFEGNKEFSQTLVLRIDVQEKVEIHPQMVHWIRGDDFTPREINYQIHESLSWKLKSVKMEGDAFSVDHTVLSEDDFRKGVITVNRLKSGEHREEVLLVFTEAESSGGEGENAPEDVERKLIVRSLR</sequence>
<proteinExistence type="predicted"/>
<evidence type="ECO:0000313" key="1">
    <source>
        <dbReference type="EMBL" id="MBC2600624.1"/>
    </source>
</evidence>
<dbReference type="Proteomes" id="UP000525652">
    <property type="component" value="Unassembled WGS sequence"/>
</dbReference>
<dbReference type="Pfam" id="PF07610">
    <property type="entry name" value="DUF1573"/>
    <property type="match status" value="1"/>
</dbReference>
<dbReference type="InterPro" id="IPR011467">
    <property type="entry name" value="DUF1573"/>
</dbReference>
<protein>
    <submittedName>
        <fullName evidence="1">DUF1573 domain-containing protein</fullName>
    </submittedName>
</protein>